<evidence type="ECO:0000256" key="2">
    <source>
        <dbReference type="ARBA" id="ARBA00022448"/>
    </source>
</evidence>
<keyword evidence="3 8" id="KW-1134">Transmembrane beta strand</keyword>
<evidence type="ECO:0000256" key="9">
    <source>
        <dbReference type="RuleBase" id="RU003357"/>
    </source>
</evidence>
<keyword evidence="7 8" id="KW-0998">Cell outer membrane</keyword>
<evidence type="ECO:0000256" key="6">
    <source>
        <dbReference type="ARBA" id="ARBA00023136"/>
    </source>
</evidence>
<dbReference type="Pfam" id="PF00593">
    <property type="entry name" value="TonB_dep_Rec_b-barrel"/>
    <property type="match status" value="1"/>
</dbReference>
<keyword evidence="2 8" id="KW-0813">Transport</keyword>
<name>A0ABT3RR19_9BACT</name>
<feature type="region of interest" description="Disordered" evidence="10">
    <location>
        <begin position="825"/>
        <end position="849"/>
    </location>
</feature>
<evidence type="ECO:0000256" key="10">
    <source>
        <dbReference type="SAM" id="MobiDB-lite"/>
    </source>
</evidence>
<evidence type="ECO:0000256" key="5">
    <source>
        <dbReference type="ARBA" id="ARBA00023077"/>
    </source>
</evidence>
<evidence type="ECO:0000259" key="12">
    <source>
        <dbReference type="Pfam" id="PF00593"/>
    </source>
</evidence>
<dbReference type="Pfam" id="PF07715">
    <property type="entry name" value="Plug"/>
    <property type="match status" value="1"/>
</dbReference>
<dbReference type="NCBIfam" id="TIGR04057">
    <property type="entry name" value="SusC_RagA_signa"/>
    <property type="match status" value="1"/>
</dbReference>
<sequence length="1025" mass="112102">MKRLIGCFVLFYLLGANVIFAQELAVEGKVKDENGEFLPGVNVVIEGTTQGTVTNFNGYYTLTVPDKDSKLVFSFIGTETVVVPVNNRSTINVTLKQTVQELESVMVVAYGTTTEEAYTGAASVVDSKVIENRPVTSFEKSLQGTTPGLMVSSSSGQPGSGSTIRIRGIGSLSASSAPLFVLDGIPMSGSITDINPNDIESITVLKDAAASSLYGSRAANGVVLITTKQGKAGSTKISFNSQMGVSQRISKGYDLMNSTQFYEHSWMGLYNQALINGESIDDARAYAHANVKETVGYNPFGVDNPLDNNGQLIPGTQILTDTDWRDEIYKNGIIQNHNLSISGGSDLTKVFLSLGYFSDSGITLGSDFKRISNKINVSHKINSFLEAGLNSHLSYSKTNAPPSGSGGANPVRSAEVINAASPVYNEFGEYEWGNKAVFDFNPVGLAELDQYKYDTKRAVVNTYLNVKISPSFNFRTSAGIDNSINNGLNYYNPYHGNGAGVNGRTATSNTDNFGWNISNILTYSKATNNSYFEALIGQEALGQDVSILSAGVTDFSVPGRPELVWGSKPGQPSSATYSWTMASYLSQIKYDLNDKYFFSTSARMDGSSRFGKNNKYGLFYSVGFGWQLTQEDWMPEFKWLDNAKLRVSYGTSGNNNIGNYASLGLYGSGANYGGYPGLTPTQLANEDLSWEKIKSLNVGLELNLFRKLDASIEFYNRNSNGLLFARPLSAGTGFGSIISNLGAMKNTGVETALNYRLIENKNVFSSIGFNISFNTNEILELTTEQIVSGTKLLEEGSSIYQFYMREWAGVNPDNGRPMWYVNADSDDREDNTLPSSAYEDPLGSGRNVTSDYNDAERKRLGTSLPKAFGGLNYSLNYKNFELSMYFFYSLGGQVYNNDYATNMHDGTQPGSNLATDALNAWTPNNRYTDVPRYVKNNMDESNQMSSRFIEDASYLRLKNITIGYNFPSSLYESLKIRNLKAFLSGENLFTLTKYRGYDPEVAINGTTSNTIPGTKVITLGLKVEL</sequence>
<accession>A0ABT3RR19</accession>
<evidence type="ECO:0000256" key="3">
    <source>
        <dbReference type="ARBA" id="ARBA00022452"/>
    </source>
</evidence>
<dbReference type="SUPFAM" id="SSF49464">
    <property type="entry name" value="Carboxypeptidase regulatory domain-like"/>
    <property type="match status" value="1"/>
</dbReference>
<dbReference type="InterPro" id="IPR039426">
    <property type="entry name" value="TonB-dep_rcpt-like"/>
</dbReference>
<organism evidence="14 15">
    <name type="scientific">Mangrovivirga halotolerans</name>
    <dbReference type="NCBI Taxonomy" id="2993936"/>
    <lineage>
        <taxon>Bacteria</taxon>
        <taxon>Pseudomonadati</taxon>
        <taxon>Bacteroidota</taxon>
        <taxon>Cytophagia</taxon>
        <taxon>Cytophagales</taxon>
        <taxon>Mangrovivirgaceae</taxon>
        <taxon>Mangrovivirga</taxon>
    </lineage>
</organism>
<dbReference type="InterPro" id="IPR037066">
    <property type="entry name" value="Plug_dom_sf"/>
</dbReference>
<feature type="domain" description="TonB-dependent receptor plug" evidence="13">
    <location>
        <begin position="118"/>
        <end position="222"/>
    </location>
</feature>
<evidence type="ECO:0000256" key="1">
    <source>
        <dbReference type="ARBA" id="ARBA00004571"/>
    </source>
</evidence>
<protein>
    <submittedName>
        <fullName evidence="14">TonB-dependent receptor</fullName>
    </submittedName>
</protein>
<dbReference type="InterPro" id="IPR008969">
    <property type="entry name" value="CarboxyPept-like_regulatory"/>
</dbReference>
<dbReference type="Gene3D" id="2.60.40.1120">
    <property type="entry name" value="Carboxypeptidase-like, regulatory domain"/>
    <property type="match status" value="1"/>
</dbReference>
<feature type="domain" description="TonB-dependent receptor-like beta-barrel" evidence="12">
    <location>
        <begin position="449"/>
        <end position="988"/>
    </location>
</feature>
<dbReference type="InterPro" id="IPR023997">
    <property type="entry name" value="TonB-dep_OMP_SusC/RagA_CS"/>
</dbReference>
<dbReference type="EMBL" id="JAPFQN010000005">
    <property type="protein sequence ID" value="MCX2743829.1"/>
    <property type="molecule type" value="Genomic_DNA"/>
</dbReference>
<dbReference type="InterPro" id="IPR023996">
    <property type="entry name" value="TonB-dep_OMP_SusC/RagA"/>
</dbReference>
<comment type="caution">
    <text evidence="14">The sequence shown here is derived from an EMBL/GenBank/DDBJ whole genome shotgun (WGS) entry which is preliminary data.</text>
</comment>
<evidence type="ECO:0000256" key="8">
    <source>
        <dbReference type="PROSITE-ProRule" id="PRU01360"/>
    </source>
</evidence>
<dbReference type="NCBIfam" id="TIGR04056">
    <property type="entry name" value="OMP_RagA_SusC"/>
    <property type="match status" value="1"/>
</dbReference>
<keyword evidence="5 9" id="KW-0798">TonB box</keyword>
<dbReference type="RefSeq" id="WP_266056277.1">
    <property type="nucleotide sequence ID" value="NZ_JAPFQN010000005.1"/>
</dbReference>
<keyword evidence="11" id="KW-0732">Signal</keyword>
<gene>
    <name evidence="14" type="ORF">OO013_08130</name>
</gene>
<feature type="chain" id="PRO_5046705689" evidence="11">
    <location>
        <begin position="22"/>
        <end position="1025"/>
    </location>
</feature>
<dbReference type="Proteomes" id="UP001209885">
    <property type="component" value="Unassembled WGS sequence"/>
</dbReference>
<feature type="signal peptide" evidence="11">
    <location>
        <begin position="1"/>
        <end position="21"/>
    </location>
</feature>
<evidence type="ECO:0000259" key="13">
    <source>
        <dbReference type="Pfam" id="PF07715"/>
    </source>
</evidence>
<dbReference type="Pfam" id="PF13715">
    <property type="entry name" value="CarbopepD_reg_2"/>
    <property type="match status" value="1"/>
</dbReference>
<keyword evidence="15" id="KW-1185">Reference proteome</keyword>
<feature type="region of interest" description="Disordered" evidence="10">
    <location>
        <begin position="140"/>
        <end position="160"/>
    </location>
</feature>
<dbReference type="InterPro" id="IPR012910">
    <property type="entry name" value="Plug_dom"/>
</dbReference>
<keyword evidence="4 8" id="KW-0812">Transmembrane</keyword>
<keyword evidence="6 8" id="KW-0472">Membrane</keyword>
<dbReference type="PROSITE" id="PS52016">
    <property type="entry name" value="TONB_DEPENDENT_REC_3"/>
    <property type="match status" value="1"/>
</dbReference>
<evidence type="ECO:0000256" key="4">
    <source>
        <dbReference type="ARBA" id="ARBA00022692"/>
    </source>
</evidence>
<dbReference type="InterPro" id="IPR036942">
    <property type="entry name" value="Beta-barrel_TonB_sf"/>
</dbReference>
<dbReference type="InterPro" id="IPR000531">
    <property type="entry name" value="Beta-barrel_TonB"/>
</dbReference>
<reference evidence="14 15" key="1">
    <citation type="submission" date="2022-11" db="EMBL/GenBank/DDBJ databases">
        <title>The characterization of three novel Bacteroidetes species and genomic analysis of their roles in tidal elemental geochemical cycles.</title>
        <authorList>
            <person name="Ma K."/>
        </authorList>
    </citation>
    <scope>NUCLEOTIDE SEQUENCE [LARGE SCALE GENOMIC DNA]</scope>
    <source>
        <strain evidence="14 15">M17</strain>
    </source>
</reference>
<comment type="similarity">
    <text evidence="8 9">Belongs to the TonB-dependent receptor family.</text>
</comment>
<comment type="subcellular location">
    <subcellularLocation>
        <location evidence="1 8">Cell outer membrane</location>
        <topology evidence="1 8">Multi-pass membrane protein</topology>
    </subcellularLocation>
</comment>
<dbReference type="SUPFAM" id="SSF56935">
    <property type="entry name" value="Porins"/>
    <property type="match status" value="1"/>
</dbReference>
<proteinExistence type="inferred from homology"/>
<evidence type="ECO:0000256" key="11">
    <source>
        <dbReference type="SAM" id="SignalP"/>
    </source>
</evidence>
<evidence type="ECO:0000256" key="7">
    <source>
        <dbReference type="ARBA" id="ARBA00023237"/>
    </source>
</evidence>
<dbReference type="Gene3D" id="2.170.130.10">
    <property type="entry name" value="TonB-dependent receptor, plug domain"/>
    <property type="match status" value="1"/>
</dbReference>
<evidence type="ECO:0000313" key="15">
    <source>
        <dbReference type="Proteomes" id="UP001209885"/>
    </source>
</evidence>
<evidence type="ECO:0000313" key="14">
    <source>
        <dbReference type="EMBL" id="MCX2743829.1"/>
    </source>
</evidence>
<dbReference type="Gene3D" id="2.40.170.20">
    <property type="entry name" value="TonB-dependent receptor, beta-barrel domain"/>
    <property type="match status" value="1"/>
</dbReference>
<keyword evidence="14" id="KW-0675">Receptor</keyword>